<keyword evidence="5" id="KW-0223">Dioxygenase</keyword>
<reference evidence="5 6" key="1">
    <citation type="submission" date="2019-02" db="EMBL/GenBank/DDBJ databases">
        <title>Deep-cultivation of Planctomycetes and their phenomic and genomic characterization uncovers novel biology.</title>
        <authorList>
            <person name="Wiegand S."/>
            <person name="Jogler M."/>
            <person name="Boedeker C."/>
            <person name="Pinto D."/>
            <person name="Vollmers J."/>
            <person name="Rivas-Marin E."/>
            <person name="Kohn T."/>
            <person name="Peeters S.H."/>
            <person name="Heuer A."/>
            <person name="Rast P."/>
            <person name="Oberbeckmann S."/>
            <person name="Bunk B."/>
            <person name="Jeske O."/>
            <person name="Meyerdierks A."/>
            <person name="Storesund J.E."/>
            <person name="Kallscheuer N."/>
            <person name="Luecker S."/>
            <person name="Lage O.M."/>
            <person name="Pohl T."/>
            <person name="Merkel B.J."/>
            <person name="Hornburger P."/>
            <person name="Mueller R.-W."/>
            <person name="Bruemmer F."/>
            <person name="Labrenz M."/>
            <person name="Spormann A.M."/>
            <person name="Op den Camp H."/>
            <person name="Overmann J."/>
            <person name="Amann R."/>
            <person name="Jetten M.S.M."/>
            <person name="Mascher T."/>
            <person name="Medema M.H."/>
            <person name="Devos D.P."/>
            <person name="Kaster A.-K."/>
            <person name="Ovreas L."/>
            <person name="Rohde M."/>
            <person name="Galperin M.Y."/>
            <person name="Jogler C."/>
        </authorList>
    </citation>
    <scope>NUCLEOTIDE SEQUENCE [LARGE SCALE GENOMIC DNA]</scope>
    <source>
        <strain evidence="5 6">KS4</strain>
    </source>
</reference>
<dbReference type="Proteomes" id="UP000317369">
    <property type="component" value="Chromosome"/>
</dbReference>
<dbReference type="RefSeq" id="WP_145075945.1">
    <property type="nucleotide sequence ID" value="NZ_CP036425.1"/>
</dbReference>
<dbReference type="Gene3D" id="2.60.120.10">
    <property type="entry name" value="Jelly Rolls"/>
    <property type="match status" value="2"/>
</dbReference>
<evidence type="ECO:0000313" key="6">
    <source>
        <dbReference type="Proteomes" id="UP000317369"/>
    </source>
</evidence>
<evidence type="ECO:0000256" key="2">
    <source>
        <dbReference type="RuleBase" id="RU003457"/>
    </source>
</evidence>
<dbReference type="OrthoDB" id="321327at2"/>
<evidence type="ECO:0000259" key="4">
    <source>
        <dbReference type="Pfam" id="PF17954"/>
    </source>
</evidence>
<organism evidence="5 6">
    <name type="scientific">Poriferisphaera corsica</name>
    <dbReference type="NCBI Taxonomy" id="2528020"/>
    <lineage>
        <taxon>Bacteria</taxon>
        <taxon>Pseudomonadati</taxon>
        <taxon>Planctomycetota</taxon>
        <taxon>Phycisphaerae</taxon>
        <taxon>Phycisphaerales</taxon>
        <taxon>Phycisphaeraceae</taxon>
        <taxon>Poriferisphaera</taxon>
    </lineage>
</organism>
<evidence type="ECO:0000259" key="3">
    <source>
        <dbReference type="Pfam" id="PF02678"/>
    </source>
</evidence>
<evidence type="ECO:0000256" key="1">
    <source>
        <dbReference type="ARBA" id="ARBA00008416"/>
    </source>
</evidence>
<dbReference type="InterPro" id="IPR041602">
    <property type="entry name" value="Quercetinase_C"/>
</dbReference>
<name>A0A517YSS4_9BACT</name>
<dbReference type="PANTHER" id="PTHR43212:SF3">
    <property type="entry name" value="QUERCETIN 2,3-DIOXYGENASE"/>
    <property type="match status" value="1"/>
</dbReference>
<keyword evidence="6" id="KW-1185">Reference proteome</keyword>
<comment type="similarity">
    <text evidence="1 2">Belongs to the pirin family.</text>
</comment>
<feature type="domain" description="Pirin N-terminal" evidence="3">
    <location>
        <begin position="17"/>
        <end position="125"/>
    </location>
</feature>
<feature type="domain" description="Quercetin 2,3-dioxygenase C-terminal cupin" evidence="4">
    <location>
        <begin position="157"/>
        <end position="256"/>
    </location>
</feature>
<dbReference type="SUPFAM" id="SSF51182">
    <property type="entry name" value="RmlC-like cupins"/>
    <property type="match status" value="1"/>
</dbReference>
<dbReference type="Pfam" id="PF02678">
    <property type="entry name" value="Pirin"/>
    <property type="match status" value="1"/>
</dbReference>
<dbReference type="KEGG" id="pcor:KS4_12470"/>
<dbReference type="EMBL" id="CP036425">
    <property type="protein sequence ID" value="QDU33202.1"/>
    <property type="molecule type" value="Genomic_DNA"/>
</dbReference>
<dbReference type="InterPro" id="IPR014710">
    <property type="entry name" value="RmlC-like_jellyroll"/>
</dbReference>
<dbReference type="Pfam" id="PF17954">
    <property type="entry name" value="Pirin_C_2"/>
    <property type="match status" value="1"/>
</dbReference>
<dbReference type="EC" id="1.13.11.24" evidence="5"/>
<dbReference type="CDD" id="cd02910">
    <property type="entry name" value="cupin_Yhhw_N"/>
    <property type="match status" value="1"/>
</dbReference>
<dbReference type="PANTHER" id="PTHR43212">
    <property type="entry name" value="QUERCETIN 2,3-DIOXYGENASE"/>
    <property type="match status" value="1"/>
</dbReference>
<dbReference type="InterPro" id="IPR012093">
    <property type="entry name" value="Pirin"/>
</dbReference>
<sequence length="257" mass="28588">MKDLTAQLDIRRAGTRGITQIDWLQSHHAFSFGHYQNAKRNNFRALRVLNEDIVSPDQGFGEHPHANMEIISWVLQGQLEHADSTHQHHIIAPGDLQIMTAGQGIRHSEFNPSKTDPAHFLQIWVTPNKLNLTPAYQQKHFSQESRQDHWLPLITTTPSSDTLTINQDLNLYITDLTPGHSIPLINQPSRHTYLHINTGSITLTPSPPHPSSSSSTSVAAPNFITLSAGDALALSTPTQFTLTSTAPNTQLLHFDLD</sequence>
<keyword evidence="5" id="KW-0560">Oxidoreductase</keyword>
<dbReference type="InterPro" id="IPR011051">
    <property type="entry name" value="RmlC_Cupin_sf"/>
</dbReference>
<dbReference type="GO" id="GO:0008127">
    <property type="term" value="F:quercetin 2,3-dioxygenase activity"/>
    <property type="evidence" value="ECO:0007669"/>
    <property type="project" value="UniProtKB-EC"/>
</dbReference>
<evidence type="ECO:0000313" key="5">
    <source>
        <dbReference type="EMBL" id="QDU33202.1"/>
    </source>
</evidence>
<proteinExistence type="inferred from homology"/>
<gene>
    <name evidence="5" type="primary">yhhW</name>
    <name evidence="5" type="ORF">KS4_12470</name>
</gene>
<accession>A0A517YSS4</accession>
<dbReference type="AlphaFoldDB" id="A0A517YSS4"/>
<dbReference type="InterPro" id="IPR003829">
    <property type="entry name" value="Pirin_N_dom"/>
</dbReference>
<protein>
    <submittedName>
        <fullName evidence="5">Quercetin 2,3-dioxygenase</fullName>
        <ecNumber evidence="5">1.13.11.24</ecNumber>
    </submittedName>
</protein>